<proteinExistence type="predicted"/>
<evidence type="ECO:0000256" key="1">
    <source>
        <dbReference type="SAM" id="MobiDB-lite"/>
    </source>
</evidence>
<feature type="compositionally biased region" description="Basic and acidic residues" evidence="1">
    <location>
        <begin position="18"/>
        <end position="33"/>
    </location>
</feature>
<feature type="compositionally biased region" description="Basic and acidic residues" evidence="1">
    <location>
        <begin position="189"/>
        <end position="208"/>
    </location>
</feature>
<feature type="compositionally biased region" description="Basic and acidic residues" evidence="1">
    <location>
        <begin position="218"/>
        <end position="253"/>
    </location>
</feature>
<protein>
    <submittedName>
        <fullName evidence="2">Uncharacterized protein</fullName>
    </submittedName>
</protein>
<name>A0A7S1WJS3_ALECA</name>
<accession>A0A7S1WJS3</accession>
<gene>
    <name evidence="2" type="ORF">ACAT0790_LOCUS49209</name>
</gene>
<dbReference type="EMBL" id="HBGE01082496">
    <property type="protein sequence ID" value="CAD9172440.1"/>
    <property type="molecule type" value="Transcribed_RNA"/>
</dbReference>
<evidence type="ECO:0000313" key="2">
    <source>
        <dbReference type="EMBL" id="CAD9172440.1"/>
    </source>
</evidence>
<dbReference type="AlphaFoldDB" id="A0A7S1WJS3"/>
<sequence length="253" mass="26939">MSGTKRCNSQAIFLSGETKDARSFDLHRSEGSSKGESGLRGWGGGDSMDDGEYTKGKGKGKGKGGLRGWDDDYVPSRSKDQPDWEDGFAAGLAAAARKGSGRSFGGERSRSPAGRWGHDLWDGKGKGYGGSWGGDRKGSYSKGGKRGDWSRDDYKGSSKGGKKGRGKDKGKSEETPDASELDADLAKYFGKEDSSKAAKEKDGKEPGSKLDSQLSDYFDDKKASEAKADGGKEDKRKSEGVMAEEKAAEEAKN</sequence>
<reference evidence="2" key="1">
    <citation type="submission" date="2021-01" db="EMBL/GenBank/DDBJ databases">
        <authorList>
            <person name="Corre E."/>
            <person name="Pelletier E."/>
            <person name="Niang G."/>
            <person name="Scheremetjew M."/>
            <person name="Finn R."/>
            <person name="Kale V."/>
            <person name="Holt S."/>
            <person name="Cochrane G."/>
            <person name="Meng A."/>
            <person name="Brown T."/>
            <person name="Cohen L."/>
        </authorList>
    </citation>
    <scope>NUCLEOTIDE SEQUENCE</scope>
    <source>
        <strain evidence="2">OF101</strain>
    </source>
</reference>
<organism evidence="2">
    <name type="scientific">Alexandrium catenella</name>
    <name type="common">Red tide dinoflagellate</name>
    <name type="synonym">Gonyaulax catenella</name>
    <dbReference type="NCBI Taxonomy" id="2925"/>
    <lineage>
        <taxon>Eukaryota</taxon>
        <taxon>Sar</taxon>
        <taxon>Alveolata</taxon>
        <taxon>Dinophyceae</taxon>
        <taxon>Gonyaulacales</taxon>
        <taxon>Pyrocystaceae</taxon>
        <taxon>Alexandrium</taxon>
    </lineage>
</organism>
<feature type="compositionally biased region" description="Low complexity" evidence="1">
    <location>
        <begin position="87"/>
        <end position="98"/>
    </location>
</feature>
<feature type="compositionally biased region" description="Basic and acidic residues" evidence="1">
    <location>
        <begin position="145"/>
        <end position="156"/>
    </location>
</feature>
<feature type="compositionally biased region" description="Basic and acidic residues" evidence="1">
    <location>
        <begin position="105"/>
        <end position="125"/>
    </location>
</feature>
<feature type="region of interest" description="Disordered" evidence="1">
    <location>
        <begin position="18"/>
        <end position="253"/>
    </location>
</feature>